<evidence type="ECO:0000313" key="6">
    <source>
        <dbReference type="Proteomes" id="UP000019488"/>
    </source>
</evidence>
<dbReference type="InterPro" id="IPR036286">
    <property type="entry name" value="LexA/Signal_pep-like_sf"/>
</dbReference>
<evidence type="ECO:0000259" key="4">
    <source>
        <dbReference type="Pfam" id="PF00717"/>
    </source>
</evidence>
<dbReference type="PANTHER" id="PTHR40661">
    <property type="match status" value="1"/>
</dbReference>
<dbReference type="OrthoDB" id="2475196at2"/>
<dbReference type="AlphaFoldDB" id="X0PIY5"/>
<dbReference type="CDD" id="cd06529">
    <property type="entry name" value="S24_LexA-like"/>
    <property type="match status" value="1"/>
</dbReference>
<gene>
    <name evidence="5" type="ORF">JCM14108_1470</name>
</gene>
<evidence type="ECO:0000256" key="1">
    <source>
        <dbReference type="ARBA" id="ARBA00023015"/>
    </source>
</evidence>
<dbReference type="Gene3D" id="2.10.109.10">
    <property type="entry name" value="Umud Fragment, subunit A"/>
    <property type="match status" value="1"/>
</dbReference>
<organism evidence="5 6">
    <name type="scientific">Lentilactobacillus farraginis DSM 18382 = JCM 14108</name>
    <dbReference type="NCBI Taxonomy" id="1423743"/>
    <lineage>
        <taxon>Bacteria</taxon>
        <taxon>Bacillati</taxon>
        <taxon>Bacillota</taxon>
        <taxon>Bacilli</taxon>
        <taxon>Lactobacillales</taxon>
        <taxon>Lactobacillaceae</taxon>
        <taxon>Lentilactobacillus</taxon>
    </lineage>
</organism>
<comment type="caution">
    <text evidence="5">The sequence shown here is derived from an EMBL/GenBank/DDBJ whole genome shotgun (WGS) entry which is preliminary data.</text>
</comment>
<keyword evidence="3" id="KW-0804">Transcription</keyword>
<proteinExistence type="predicted"/>
<dbReference type="EMBL" id="BAKI01000012">
    <property type="protein sequence ID" value="GAF36501.1"/>
    <property type="molecule type" value="Genomic_DNA"/>
</dbReference>
<keyword evidence="1" id="KW-0805">Transcription regulation</keyword>
<dbReference type="InterPro" id="IPR039418">
    <property type="entry name" value="LexA-like"/>
</dbReference>
<evidence type="ECO:0000256" key="3">
    <source>
        <dbReference type="ARBA" id="ARBA00023163"/>
    </source>
</evidence>
<feature type="domain" description="Peptidase S24/S26A/S26B/S26C" evidence="4">
    <location>
        <begin position="85"/>
        <end position="193"/>
    </location>
</feature>
<dbReference type="InterPro" id="IPR015927">
    <property type="entry name" value="Peptidase_S24_S26A/B/C"/>
</dbReference>
<name>X0PIY5_9LACO</name>
<dbReference type="GO" id="GO:0003677">
    <property type="term" value="F:DNA binding"/>
    <property type="evidence" value="ECO:0007669"/>
    <property type="project" value="UniProtKB-KW"/>
</dbReference>
<accession>X0PIY5</accession>
<dbReference type="Proteomes" id="UP000019488">
    <property type="component" value="Unassembled WGS sequence"/>
</dbReference>
<evidence type="ECO:0000256" key="2">
    <source>
        <dbReference type="ARBA" id="ARBA00023125"/>
    </source>
</evidence>
<reference evidence="5" key="1">
    <citation type="journal article" date="2014" name="Genome Announc.">
        <title>Draft Genome Sequences of Two Lactobacillus Strains, L. farraginis JCM 14108T and L. composti JCM 14202T, Isolated from Compost of Distilled Shochu Residue.</title>
        <authorList>
            <person name="Yuki M."/>
            <person name="Oshima K."/>
            <person name="Suda W."/>
            <person name="Kitahara M."/>
            <person name="Kitamura K."/>
            <person name="Iida T."/>
            <person name="Hattori M."/>
            <person name="Ohkuma M."/>
        </authorList>
    </citation>
    <scope>NUCLEOTIDE SEQUENCE [LARGE SCALE GENOMIC DNA]</scope>
    <source>
        <strain evidence="5">JCM 14108</strain>
    </source>
</reference>
<dbReference type="SUPFAM" id="SSF51306">
    <property type="entry name" value="LexA/Signal peptidase"/>
    <property type="match status" value="1"/>
</dbReference>
<dbReference type="Pfam" id="PF00717">
    <property type="entry name" value="Peptidase_S24"/>
    <property type="match status" value="1"/>
</dbReference>
<evidence type="ECO:0000313" key="5">
    <source>
        <dbReference type="EMBL" id="GAF36501.1"/>
    </source>
</evidence>
<keyword evidence="2" id="KW-0238">DNA-binding</keyword>
<sequence length="198" mass="22453">MTVMKYTPKLPILEKIAALFKVQANDLLQYDLSRLDKSRDILPMYTQLVPERQQHVYEVVAQELQQQRDAAKAVELPLEILNIAGVASAGTGEELVDERDQINYRGQLPKLDFAIKINGDSMEPRFHDQQVALVKKAFEAENGQIVIAYVDGCSYIKQFEQTERTCRLISLNRKYAPIEVQDNPSFQIKGIVVGTLSN</sequence>
<dbReference type="STRING" id="1423743.FD41_GL000561"/>
<dbReference type="PANTHER" id="PTHR40661:SF1">
    <property type="entry name" value="HTH CRO_C1-TYPE DOMAIN-CONTAINING PROTEIN"/>
    <property type="match status" value="1"/>
</dbReference>
<protein>
    <submittedName>
        <fullName evidence="5">Phage repressor</fullName>
    </submittedName>
</protein>